<comment type="caution">
    <text evidence="18">The sequence shown here is derived from an EMBL/GenBank/DDBJ whole genome shotgun (WGS) entry which is preliminary data.</text>
</comment>
<dbReference type="InterPro" id="IPR005919">
    <property type="entry name" value="Pmev_kin_anim"/>
</dbReference>
<dbReference type="GO" id="GO:0006695">
    <property type="term" value="P:cholesterol biosynthetic process"/>
    <property type="evidence" value="ECO:0007669"/>
    <property type="project" value="UniProtKB-KW"/>
</dbReference>
<evidence type="ECO:0000256" key="16">
    <source>
        <dbReference type="ARBA" id="ARBA00023221"/>
    </source>
</evidence>
<dbReference type="GO" id="GO:0005524">
    <property type="term" value="F:ATP binding"/>
    <property type="evidence" value="ECO:0007669"/>
    <property type="project" value="UniProtKB-KW"/>
</dbReference>
<keyword evidence="13" id="KW-0756">Sterol biosynthesis</keyword>
<evidence type="ECO:0000256" key="3">
    <source>
        <dbReference type="ARBA" id="ARBA00012958"/>
    </source>
</evidence>
<keyword evidence="15" id="KW-1207">Sterol metabolism</keyword>
<evidence type="ECO:0000256" key="10">
    <source>
        <dbReference type="ARBA" id="ARBA00022778"/>
    </source>
</evidence>
<dbReference type="PANTHER" id="PTHR13101:SF1">
    <property type="entry name" value="PHOSPHOMEVALONATE KINASE"/>
    <property type="match status" value="1"/>
</dbReference>
<dbReference type="InterPro" id="IPR027417">
    <property type="entry name" value="P-loop_NTPase"/>
</dbReference>
<evidence type="ECO:0000256" key="1">
    <source>
        <dbReference type="ARBA" id="ARBA00004514"/>
    </source>
</evidence>
<comment type="pathway">
    <text evidence="2">Isoprenoid biosynthesis; isopentenyl diphosphate biosynthesis via mevalonate pathway; isopentenyl diphosphate from (R)-mevalonate: step 2/3.</text>
</comment>
<dbReference type="GO" id="GO:0019287">
    <property type="term" value="P:isopentenyl diphosphate biosynthetic process, mevalonate pathway"/>
    <property type="evidence" value="ECO:0007669"/>
    <property type="project" value="UniProtKB-UniPathway"/>
</dbReference>
<sequence length="409" mass="45799">MLGNPVLVLLFSGKRKSGKDYITDQLQERLNENKSKIIRLSGPIKQQFANDNGLDYSQLLSASDYKEKYRSEMITWSEAKRVQDKGYFIRAAIEMYEGNKYPVWIVSDMRRRSDLAWFREHHPDAVFTVRVTATEEARKRRGWVFTSGVDDAESECDLDMVTSWDMEVDNSQEEDEGNLLCVLDSFLTLCSKRVATAGCDTDTKITGHAFRDLTENKSPFGLARGVREAAVSYLPSQARHHTSSLCVPRIASLPAVLIYNPAAINLYEEPVLDHPPPPHPRFVILPPAPLRFPTPSSSGLSSTMPYPLSTAYICPAHNTFPHPQSSFYTSPTPKPSPPPFPPLHQVILPPADLVVPDSPPPPLPVNLTEAAMSSSEDNDTGASMDGYFPEGYTNRSGRLIRRPQFFHFQ</sequence>
<dbReference type="PANTHER" id="PTHR13101">
    <property type="entry name" value="PHOSPHOMEVALONATE KINASE"/>
    <property type="match status" value="1"/>
</dbReference>
<dbReference type="EC" id="2.7.4.2" evidence="3"/>
<keyword evidence="9 18" id="KW-0418">Kinase</keyword>
<name>A0A8J4XX29_CHIOP</name>
<evidence type="ECO:0000256" key="8">
    <source>
        <dbReference type="ARBA" id="ARBA00022741"/>
    </source>
</evidence>
<protein>
    <recommendedName>
        <fullName evidence="17">Phosphomevalonate kinase</fullName>
        <ecNumber evidence="3">2.7.4.2</ecNumber>
    </recommendedName>
</protein>
<keyword evidence="10" id="KW-0152">Cholesterol biosynthesis</keyword>
<dbReference type="Proteomes" id="UP000770661">
    <property type="component" value="Unassembled WGS sequence"/>
</dbReference>
<dbReference type="EMBL" id="JACEEZ010020019">
    <property type="protein sequence ID" value="KAG0715107.1"/>
    <property type="molecule type" value="Genomic_DNA"/>
</dbReference>
<organism evidence="18 19">
    <name type="scientific">Chionoecetes opilio</name>
    <name type="common">Atlantic snow crab</name>
    <name type="synonym">Cancer opilio</name>
    <dbReference type="NCBI Taxonomy" id="41210"/>
    <lineage>
        <taxon>Eukaryota</taxon>
        <taxon>Metazoa</taxon>
        <taxon>Ecdysozoa</taxon>
        <taxon>Arthropoda</taxon>
        <taxon>Crustacea</taxon>
        <taxon>Multicrustacea</taxon>
        <taxon>Malacostraca</taxon>
        <taxon>Eumalacostraca</taxon>
        <taxon>Eucarida</taxon>
        <taxon>Decapoda</taxon>
        <taxon>Pleocyemata</taxon>
        <taxon>Brachyura</taxon>
        <taxon>Eubrachyura</taxon>
        <taxon>Majoidea</taxon>
        <taxon>Majidae</taxon>
        <taxon>Chionoecetes</taxon>
    </lineage>
</organism>
<proteinExistence type="predicted"/>
<evidence type="ECO:0000256" key="13">
    <source>
        <dbReference type="ARBA" id="ARBA00023011"/>
    </source>
</evidence>
<evidence type="ECO:0000256" key="14">
    <source>
        <dbReference type="ARBA" id="ARBA00023098"/>
    </source>
</evidence>
<dbReference type="GO" id="GO:0005829">
    <property type="term" value="C:cytosol"/>
    <property type="evidence" value="ECO:0007669"/>
    <property type="project" value="UniProtKB-SubCell"/>
</dbReference>
<comment type="subcellular location">
    <subcellularLocation>
        <location evidence="1">Cytoplasm</location>
        <location evidence="1">Cytosol</location>
    </subcellularLocation>
</comment>
<dbReference type="Pfam" id="PF04275">
    <property type="entry name" value="P-mevalo_kinase"/>
    <property type="match status" value="1"/>
</dbReference>
<dbReference type="GO" id="GO:0004631">
    <property type="term" value="F:phosphomevalonate kinase activity"/>
    <property type="evidence" value="ECO:0007669"/>
    <property type="project" value="UniProtKB-EC"/>
</dbReference>
<dbReference type="UniPathway" id="UPA00057">
    <property type="reaction ID" value="UER00099"/>
</dbReference>
<evidence type="ECO:0000313" key="18">
    <source>
        <dbReference type="EMBL" id="KAG0715107.1"/>
    </source>
</evidence>
<keyword evidence="8" id="KW-0547">Nucleotide-binding</keyword>
<dbReference type="AlphaFoldDB" id="A0A8J4XX29"/>
<evidence type="ECO:0000256" key="6">
    <source>
        <dbReference type="ARBA" id="ARBA00022548"/>
    </source>
</evidence>
<evidence type="ECO:0000256" key="15">
    <source>
        <dbReference type="ARBA" id="ARBA00023166"/>
    </source>
</evidence>
<evidence type="ECO:0000256" key="17">
    <source>
        <dbReference type="ARBA" id="ARBA00034549"/>
    </source>
</evidence>
<evidence type="ECO:0000256" key="5">
    <source>
        <dbReference type="ARBA" id="ARBA00022516"/>
    </source>
</evidence>
<gene>
    <name evidence="18" type="primary">PMVK</name>
    <name evidence="18" type="ORF">GWK47_012706</name>
</gene>
<keyword evidence="6" id="KW-0153">Cholesterol metabolism</keyword>
<evidence type="ECO:0000256" key="11">
    <source>
        <dbReference type="ARBA" id="ARBA00022840"/>
    </source>
</evidence>
<evidence type="ECO:0000256" key="4">
    <source>
        <dbReference type="ARBA" id="ARBA00022490"/>
    </source>
</evidence>
<keyword evidence="11" id="KW-0067">ATP-binding</keyword>
<keyword evidence="14" id="KW-0443">Lipid metabolism</keyword>
<reference evidence="18" key="1">
    <citation type="submission" date="2020-07" db="EMBL/GenBank/DDBJ databases">
        <title>The High-quality genome of the commercially important snow crab, Chionoecetes opilio.</title>
        <authorList>
            <person name="Jeong J.-H."/>
            <person name="Ryu S."/>
        </authorList>
    </citation>
    <scope>NUCLEOTIDE SEQUENCE</scope>
    <source>
        <strain evidence="18">MADBK_172401_WGS</strain>
        <tissue evidence="18">Digestive gland</tissue>
    </source>
</reference>
<keyword evidence="12" id="KW-0752">Steroid biosynthesis</keyword>
<dbReference type="OrthoDB" id="2401875at2759"/>
<evidence type="ECO:0000256" key="12">
    <source>
        <dbReference type="ARBA" id="ARBA00022955"/>
    </source>
</evidence>
<evidence type="ECO:0000313" key="19">
    <source>
        <dbReference type="Proteomes" id="UP000770661"/>
    </source>
</evidence>
<dbReference type="Gene3D" id="3.40.50.300">
    <property type="entry name" value="P-loop containing nucleotide triphosphate hydrolases"/>
    <property type="match status" value="1"/>
</dbReference>
<evidence type="ECO:0000256" key="9">
    <source>
        <dbReference type="ARBA" id="ARBA00022777"/>
    </source>
</evidence>
<evidence type="ECO:0000256" key="7">
    <source>
        <dbReference type="ARBA" id="ARBA00022679"/>
    </source>
</evidence>
<keyword evidence="19" id="KW-1185">Reference proteome</keyword>
<keyword evidence="16" id="KW-0753">Steroid metabolism</keyword>
<accession>A0A8J4XX29</accession>
<keyword evidence="4" id="KW-0963">Cytoplasm</keyword>
<evidence type="ECO:0000256" key="2">
    <source>
        <dbReference type="ARBA" id="ARBA00005017"/>
    </source>
</evidence>
<keyword evidence="7" id="KW-0808">Transferase</keyword>
<dbReference type="NCBIfam" id="TIGR01223">
    <property type="entry name" value="Pmev_kin_anim"/>
    <property type="match status" value="1"/>
</dbReference>
<keyword evidence="5" id="KW-0444">Lipid biosynthesis</keyword>
<dbReference type="FunFam" id="3.40.50.300:FF:001026">
    <property type="entry name" value="Phosphomevalonate kinase"/>
    <property type="match status" value="1"/>
</dbReference>